<reference evidence="2 3" key="1">
    <citation type="submission" date="2014-04" db="EMBL/GenBank/DDBJ databases">
        <authorList>
            <consortium name="DOE Joint Genome Institute"/>
            <person name="Kuo A."/>
            <person name="Martino E."/>
            <person name="Perotto S."/>
            <person name="Kohler A."/>
            <person name="Nagy L.G."/>
            <person name="Floudas D."/>
            <person name="Copeland A."/>
            <person name="Barry K.W."/>
            <person name="Cichocki N."/>
            <person name="Veneault-Fourrey C."/>
            <person name="LaButti K."/>
            <person name="Lindquist E.A."/>
            <person name="Lipzen A."/>
            <person name="Lundell T."/>
            <person name="Morin E."/>
            <person name="Murat C."/>
            <person name="Sun H."/>
            <person name="Tunlid A."/>
            <person name="Henrissat B."/>
            <person name="Grigoriev I.V."/>
            <person name="Hibbett D.S."/>
            <person name="Martin F."/>
            <person name="Nordberg H.P."/>
            <person name="Cantor M.N."/>
            <person name="Hua S.X."/>
        </authorList>
    </citation>
    <scope>NUCLEOTIDE SEQUENCE [LARGE SCALE GENOMIC DNA]</scope>
    <source>
        <strain evidence="2 3">Zn</strain>
    </source>
</reference>
<proteinExistence type="predicted"/>
<dbReference type="InParanoid" id="A0A0C3H6T2"/>
<evidence type="ECO:0000256" key="1">
    <source>
        <dbReference type="SAM" id="MobiDB-lite"/>
    </source>
</evidence>
<gene>
    <name evidence="2" type="ORF">OIDMADRAFT_18099</name>
</gene>
<dbReference type="HOGENOM" id="CLU_2813072_0_0_1"/>
<organism evidence="2 3">
    <name type="scientific">Oidiodendron maius (strain Zn)</name>
    <dbReference type="NCBI Taxonomy" id="913774"/>
    <lineage>
        <taxon>Eukaryota</taxon>
        <taxon>Fungi</taxon>
        <taxon>Dikarya</taxon>
        <taxon>Ascomycota</taxon>
        <taxon>Pezizomycotina</taxon>
        <taxon>Leotiomycetes</taxon>
        <taxon>Leotiomycetes incertae sedis</taxon>
        <taxon>Myxotrichaceae</taxon>
        <taxon>Oidiodendron</taxon>
    </lineage>
</organism>
<dbReference type="AlphaFoldDB" id="A0A0C3H6T2"/>
<name>A0A0C3H6T2_OIDMZ</name>
<sequence>MWKSEAKKWRNEFEVIRTAAAARAFPVRANRPEENEELKPAAPRFASRGPPDDRARREVRFEDPFYY</sequence>
<feature type="compositionally biased region" description="Basic and acidic residues" evidence="1">
    <location>
        <begin position="30"/>
        <end position="39"/>
    </location>
</feature>
<protein>
    <submittedName>
        <fullName evidence="2">Uncharacterized protein</fullName>
    </submittedName>
</protein>
<accession>A0A0C3H6T2</accession>
<dbReference type="Proteomes" id="UP000054321">
    <property type="component" value="Unassembled WGS sequence"/>
</dbReference>
<evidence type="ECO:0000313" key="2">
    <source>
        <dbReference type="EMBL" id="KIN03911.1"/>
    </source>
</evidence>
<evidence type="ECO:0000313" key="3">
    <source>
        <dbReference type="Proteomes" id="UP000054321"/>
    </source>
</evidence>
<keyword evidence="3" id="KW-1185">Reference proteome</keyword>
<reference evidence="3" key="2">
    <citation type="submission" date="2015-01" db="EMBL/GenBank/DDBJ databases">
        <title>Evolutionary Origins and Diversification of the Mycorrhizal Mutualists.</title>
        <authorList>
            <consortium name="DOE Joint Genome Institute"/>
            <consortium name="Mycorrhizal Genomics Consortium"/>
            <person name="Kohler A."/>
            <person name="Kuo A."/>
            <person name="Nagy L.G."/>
            <person name="Floudas D."/>
            <person name="Copeland A."/>
            <person name="Barry K.W."/>
            <person name="Cichocki N."/>
            <person name="Veneault-Fourrey C."/>
            <person name="LaButti K."/>
            <person name="Lindquist E.A."/>
            <person name="Lipzen A."/>
            <person name="Lundell T."/>
            <person name="Morin E."/>
            <person name="Murat C."/>
            <person name="Riley R."/>
            <person name="Ohm R."/>
            <person name="Sun H."/>
            <person name="Tunlid A."/>
            <person name="Henrissat B."/>
            <person name="Grigoriev I.V."/>
            <person name="Hibbett D.S."/>
            <person name="Martin F."/>
        </authorList>
    </citation>
    <scope>NUCLEOTIDE SEQUENCE [LARGE SCALE GENOMIC DNA]</scope>
    <source>
        <strain evidence="3">Zn</strain>
    </source>
</reference>
<feature type="region of interest" description="Disordered" evidence="1">
    <location>
        <begin position="27"/>
        <end position="54"/>
    </location>
</feature>
<dbReference type="EMBL" id="KN832873">
    <property type="protein sequence ID" value="KIN03911.1"/>
    <property type="molecule type" value="Genomic_DNA"/>
</dbReference>